<organism evidence="1 2">
    <name type="scientific">Symbiodinium necroappetens</name>
    <dbReference type="NCBI Taxonomy" id="1628268"/>
    <lineage>
        <taxon>Eukaryota</taxon>
        <taxon>Sar</taxon>
        <taxon>Alveolata</taxon>
        <taxon>Dinophyceae</taxon>
        <taxon>Suessiales</taxon>
        <taxon>Symbiodiniaceae</taxon>
        <taxon>Symbiodinium</taxon>
    </lineage>
</organism>
<protein>
    <submittedName>
        <fullName evidence="1">Uncharacterized protein</fullName>
    </submittedName>
</protein>
<name>A0A812IXR1_9DINO</name>
<comment type="caution">
    <text evidence="1">The sequence shown here is derived from an EMBL/GenBank/DDBJ whole genome shotgun (WGS) entry which is preliminary data.</text>
</comment>
<sequence length="231" mass="25307">MGEDIRCHTAGGCSSKSGARSCVVMGGVCCGLRERLGEERQERQEGQERPARLEILPTKEEALEKLLAERTNRTNVGGGMAEVVELTKLLQAMQGTTVEWQEVEGYEVSEAPLTVMVLRDDRQTVVDVALDARHKEFPLFVQGEEVELVVNARGRDPSVHFSVEDLASRGSTKMTLLSVGRDRQSKPEAARLHDMFENTLLKCIVQSEMVEAPPGTGLTGESNLKLDLGNG</sequence>
<keyword evidence="2" id="KW-1185">Reference proteome</keyword>
<proteinExistence type="predicted"/>
<feature type="non-terminal residue" evidence="1">
    <location>
        <position position="1"/>
    </location>
</feature>
<dbReference type="EMBL" id="CAJNJA010004237">
    <property type="protein sequence ID" value="CAE7178692.1"/>
    <property type="molecule type" value="Genomic_DNA"/>
</dbReference>
<dbReference type="Proteomes" id="UP000601435">
    <property type="component" value="Unassembled WGS sequence"/>
</dbReference>
<gene>
    <name evidence="1" type="ORF">SNEC2469_LOCUS663</name>
</gene>
<evidence type="ECO:0000313" key="2">
    <source>
        <dbReference type="Proteomes" id="UP000601435"/>
    </source>
</evidence>
<evidence type="ECO:0000313" key="1">
    <source>
        <dbReference type="EMBL" id="CAE7178692.1"/>
    </source>
</evidence>
<accession>A0A812IXR1</accession>
<dbReference type="AlphaFoldDB" id="A0A812IXR1"/>
<reference evidence="1" key="1">
    <citation type="submission" date="2021-02" db="EMBL/GenBank/DDBJ databases">
        <authorList>
            <person name="Dougan E. K."/>
            <person name="Rhodes N."/>
            <person name="Thang M."/>
            <person name="Chan C."/>
        </authorList>
    </citation>
    <scope>NUCLEOTIDE SEQUENCE</scope>
</reference>